<dbReference type="AlphaFoldDB" id="A0AAW7DLD0"/>
<keyword evidence="6 7" id="KW-0472">Membrane</keyword>
<dbReference type="InterPro" id="IPR023408">
    <property type="entry name" value="MscS_beta-dom_sf"/>
</dbReference>
<protein>
    <submittedName>
        <fullName evidence="10">Mechanosensitive ion channel</fullName>
    </submittedName>
</protein>
<evidence type="ECO:0000259" key="9">
    <source>
        <dbReference type="Pfam" id="PF21082"/>
    </source>
</evidence>
<dbReference type="PANTHER" id="PTHR30221:SF18">
    <property type="entry name" value="SLL0590 PROTEIN"/>
    <property type="match status" value="1"/>
</dbReference>
<proteinExistence type="inferred from homology"/>
<feature type="domain" description="Mechanosensitive ion channel MscS C-terminal" evidence="9">
    <location>
        <begin position="468"/>
        <end position="545"/>
    </location>
</feature>
<dbReference type="PANTHER" id="PTHR30221">
    <property type="entry name" value="SMALL-CONDUCTANCE MECHANOSENSITIVE CHANNEL"/>
    <property type="match status" value="1"/>
</dbReference>
<feature type="transmembrane region" description="Helical" evidence="7">
    <location>
        <begin position="186"/>
        <end position="209"/>
    </location>
</feature>
<dbReference type="SUPFAM" id="SSF50182">
    <property type="entry name" value="Sm-like ribonucleoproteins"/>
    <property type="match status" value="1"/>
</dbReference>
<dbReference type="SUPFAM" id="SSF82689">
    <property type="entry name" value="Mechanosensitive channel protein MscS (YggB), C-terminal domain"/>
    <property type="match status" value="1"/>
</dbReference>
<comment type="subcellular location">
    <subcellularLocation>
        <location evidence="1">Cell membrane</location>
        <topology evidence="1">Multi-pass membrane protein</topology>
    </subcellularLocation>
</comment>
<keyword evidence="5 7" id="KW-1133">Transmembrane helix</keyword>
<evidence type="ECO:0000256" key="7">
    <source>
        <dbReference type="SAM" id="Phobius"/>
    </source>
</evidence>
<evidence type="ECO:0000256" key="6">
    <source>
        <dbReference type="ARBA" id="ARBA00023136"/>
    </source>
</evidence>
<dbReference type="InterPro" id="IPR049278">
    <property type="entry name" value="MS_channel_C"/>
</dbReference>
<dbReference type="GO" id="GO:0005886">
    <property type="term" value="C:plasma membrane"/>
    <property type="evidence" value="ECO:0007669"/>
    <property type="project" value="UniProtKB-SubCell"/>
</dbReference>
<evidence type="ECO:0000256" key="4">
    <source>
        <dbReference type="ARBA" id="ARBA00022692"/>
    </source>
</evidence>
<gene>
    <name evidence="10" type="ORF">HX095_14300</name>
</gene>
<feature type="domain" description="Mechanosensitive ion channel MscS" evidence="8">
    <location>
        <begin position="389"/>
        <end position="453"/>
    </location>
</feature>
<dbReference type="Pfam" id="PF00924">
    <property type="entry name" value="MS_channel_2nd"/>
    <property type="match status" value="1"/>
</dbReference>
<dbReference type="EMBL" id="JACALR010000006">
    <property type="protein sequence ID" value="MDM1552380.1"/>
    <property type="molecule type" value="Genomic_DNA"/>
</dbReference>
<feature type="transmembrane region" description="Helical" evidence="7">
    <location>
        <begin position="369"/>
        <end position="392"/>
    </location>
</feature>
<reference evidence="10" key="2">
    <citation type="journal article" date="2022" name="Sci. Total Environ.">
        <title>Prevalence, transmission, and molecular epidemiology of tet(X)-positive bacteria among humans, animals, and environmental niches in China: An epidemiological, and genomic-based study.</title>
        <authorList>
            <person name="Dong N."/>
            <person name="Zeng Y."/>
            <person name="Cai C."/>
            <person name="Sun C."/>
            <person name="Lu J."/>
            <person name="Liu C."/>
            <person name="Zhou H."/>
            <person name="Sun Q."/>
            <person name="Shu L."/>
            <person name="Wang H."/>
            <person name="Wang Y."/>
            <person name="Wang S."/>
            <person name="Wu C."/>
            <person name="Chan E.W."/>
            <person name="Chen G."/>
            <person name="Shen Z."/>
            <person name="Chen S."/>
            <person name="Zhang R."/>
        </authorList>
    </citation>
    <scope>NUCLEOTIDE SEQUENCE</scope>
    <source>
        <strain evidence="10">210</strain>
    </source>
</reference>
<organism evidence="10 11">
    <name type="scientific">Empedobacter falsenii</name>
    <dbReference type="NCBI Taxonomy" id="343874"/>
    <lineage>
        <taxon>Bacteria</taxon>
        <taxon>Pseudomonadati</taxon>
        <taxon>Bacteroidota</taxon>
        <taxon>Flavobacteriia</taxon>
        <taxon>Flavobacteriales</taxon>
        <taxon>Weeksellaceae</taxon>
        <taxon>Empedobacter</taxon>
    </lineage>
</organism>
<accession>A0AAW7DLD0</accession>
<comment type="caution">
    <text evidence="10">The sequence shown here is derived from an EMBL/GenBank/DDBJ whole genome shotgun (WGS) entry which is preliminary data.</text>
</comment>
<dbReference type="InterPro" id="IPR011066">
    <property type="entry name" value="MscS_channel_C_sf"/>
</dbReference>
<dbReference type="Gene3D" id="2.30.30.60">
    <property type="match status" value="1"/>
</dbReference>
<evidence type="ECO:0000256" key="1">
    <source>
        <dbReference type="ARBA" id="ARBA00004651"/>
    </source>
</evidence>
<dbReference type="InterPro" id="IPR010920">
    <property type="entry name" value="LSM_dom_sf"/>
</dbReference>
<dbReference type="InterPro" id="IPR045275">
    <property type="entry name" value="MscS_archaea/bacteria_type"/>
</dbReference>
<dbReference type="RefSeq" id="WP_286486772.1">
    <property type="nucleotide sequence ID" value="NZ_JACALR010000006.1"/>
</dbReference>
<feature type="transmembrane region" description="Helical" evidence="7">
    <location>
        <begin position="240"/>
        <end position="265"/>
    </location>
</feature>
<dbReference type="Gene3D" id="1.10.287.1260">
    <property type="match status" value="1"/>
</dbReference>
<evidence type="ECO:0000256" key="2">
    <source>
        <dbReference type="ARBA" id="ARBA00008017"/>
    </source>
</evidence>
<evidence type="ECO:0000313" key="10">
    <source>
        <dbReference type="EMBL" id="MDM1552380.1"/>
    </source>
</evidence>
<dbReference type="Gene3D" id="3.30.70.100">
    <property type="match status" value="1"/>
</dbReference>
<dbReference type="Proteomes" id="UP001173578">
    <property type="component" value="Unassembled WGS sequence"/>
</dbReference>
<evidence type="ECO:0000256" key="3">
    <source>
        <dbReference type="ARBA" id="ARBA00022475"/>
    </source>
</evidence>
<keyword evidence="3" id="KW-1003">Cell membrane</keyword>
<dbReference type="InterPro" id="IPR006685">
    <property type="entry name" value="MscS_channel_2nd"/>
</dbReference>
<keyword evidence="4 7" id="KW-0812">Transmembrane</keyword>
<sequence length="567" mass="65143">MQKSLEKRLVEFSNQRKEDSIKRIELENKFAGIQITSKEKESLLKELKFLKSRDSIVTKRYKDKIDSLRLINKGVPVVPFHDTLFIVYRGVGGFTMKERARSIEEKIRELAKSYDFNKDSIKVSSDENQYLIYSDEDIIASVGLQDALWENTSLDKLSDKYADVIADSIEKHRSDVSLPTLAKGTLYAILLISVVSFLIFLINKGTYWLKLKLFRNKRNILSLFTKKKFKFFNENKQIEYLWFLVGIIRWLIILILIYLAIPILFNFFPSTQGYSAVFLENLLTPLKKIARAVIDYLPNLLTITIIIIIFRLIFKFLDFISEELDSGRLTINGFYKEWTKPTYQIFKVLLLIFIMIVIFPYLPGAKSPIFQGVSVFVGILVTFGSAGALGNIMSGLMLTYTRAFSNGDYVKIGDVTGEIIERNLLVTRIRTIKNEIVSVPNSTVMNSHTTNYSTDSSNKGLIIYTEFALGYNIPIEKVHEVAKKAALKIPEIKKDPAPFVFQLRLDDFYITYQINAFITNAHNQDVIYSNLRKALVLELNEAGIEVLSPHFMAYRDGTEPQFIKKDI</sequence>
<evidence type="ECO:0000259" key="8">
    <source>
        <dbReference type="Pfam" id="PF00924"/>
    </source>
</evidence>
<reference evidence="10" key="1">
    <citation type="submission" date="2020-06" db="EMBL/GenBank/DDBJ databases">
        <authorList>
            <person name="Dong N."/>
        </authorList>
    </citation>
    <scope>NUCLEOTIDE SEQUENCE</scope>
    <source>
        <strain evidence="10">210</strain>
    </source>
</reference>
<feature type="transmembrane region" description="Helical" evidence="7">
    <location>
        <begin position="345"/>
        <end position="363"/>
    </location>
</feature>
<evidence type="ECO:0000313" key="11">
    <source>
        <dbReference type="Proteomes" id="UP001173578"/>
    </source>
</evidence>
<name>A0AAW7DLD0_9FLAO</name>
<dbReference type="Pfam" id="PF21082">
    <property type="entry name" value="MS_channel_3rd"/>
    <property type="match status" value="1"/>
</dbReference>
<feature type="transmembrane region" description="Helical" evidence="7">
    <location>
        <begin position="296"/>
        <end position="314"/>
    </location>
</feature>
<dbReference type="GO" id="GO:0008381">
    <property type="term" value="F:mechanosensitive monoatomic ion channel activity"/>
    <property type="evidence" value="ECO:0007669"/>
    <property type="project" value="InterPro"/>
</dbReference>
<evidence type="ECO:0000256" key="5">
    <source>
        <dbReference type="ARBA" id="ARBA00022989"/>
    </source>
</evidence>
<comment type="similarity">
    <text evidence="2">Belongs to the MscS (TC 1.A.23) family.</text>
</comment>